<organism evidence="1 2">
    <name type="scientific">Trematosphaeria pertusa</name>
    <dbReference type="NCBI Taxonomy" id="390896"/>
    <lineage>
        <taxon>Eukaryota</taxon>
        <taxon>Fungi</taxon>
        <taxon>Dikarya</taxon>
        <taxon>Ascomycota</taxon>
        <taxon>Pezizomycotina</taxon>
        <taxon>Dothideomycetes</taxon>
        <taxon>Pleosporomycetidae</taxon>
        <taxon>Pleosporales</taxon>
        <taxon>Massarineae</taxon>
        <taxon>Trematosphaeriaceae</taxon>
        <taxon>Trematosphaeria</taxon>
    </lineage>
</organism>
<dbReference type="PANTHER" id="PTHR38116:SF1">
    <property type="entry name" value="BZIP DOMAIN-CONTAINING PROTEIN"/>
    <property type="match status" value="1"/>
</dbReference>
<sequence length="121" mass="14177">MASLSPTKSSLTFLLMLRRCRRMSTRALRAPRVRSTVSGHTTRGRYDMVGTPILVLPFPLPYDPRAWEATVPFLRKWGWVVRECRELLVSTNYWREKRGEKRHLSFDVGFSITVDSILLHW</sequence>
<gene>
    <name evidence="1" type="ORF">BU26DRAFT_136694</name>
</gene>
<reference evidence="1" key="1">
    <citation type="journal article" date="2020" name="Stud. Mycol.">
        <title>101 Dothideomycetes genomes: a test case for predicting lifestyles and emergence of pathogens.</title>
        <authorList>
            <person name="Haridas S."/>
            <person name="Albert R."/>
            <person name="Binder M."/>
            <person name="Bloem J."/>
            <person name="Labutti K."/>
            <person name="Salamov A."/>
            <person name="Andreopoulos B."/>
            <person name="Baker S."/>
            <person name="Barry K."/>
            <person name="Bills G."/>
            <person name="Bluhm B."/>
            <person name="Cannon C."/>
            <person name="Castanera R."/>
            <person name="Culley D."/>
            <person name="Daum C."/>
            <person name="Ezra D."/>
            <person name="Gonzalez J."/>
            <person name="Henrissat B."/>
            <person name="Kuo A."/>
            <person name="Liang C."/>
            <person name="Lipzen A."/>
            <person name="Lutzoni F."/>
            <person name="Magnuson J."/>
            <person name="Mondo S."/>
            <person name="Nolan M."/>
            <person name="Ohm R."/>
            <person name="Pangilinan J."/>
            <person name="Park H.-J."/>
            <person name="Ramirez L."/>
            <person name="Alfaro M."/>
            <person name="Sun H."/>
            <person name="Tritt A."/>
            <person name="Yoshinaga Y."/>
            <person name="Zwiers L.-H."/>
            <person name="Turgeon B."/>
            <person name="Goodwin S."/>
            <person name="Spatafora J."/>
            <person name="Crous P."/>
            <person name="Grigoriev I."/>
        </authorList>
    </citation>
    <scope>NUCLEOTIDE SEQUENCE</scope>
    <source>
        <strain evidence="1">CBS 122368</strain>
    </source>
</reference>
<dbReference type="AlphaFoldDB" id="A0A6A6IUT9"/>
<dbReference type="Proteomes" id="UP000800094">
    <property type="component" value="Unassembled WGS sequence"/>
</dbReference>
<dbReference type="GeneID" id="54573088"/>
<protein>
    <submittedName>
        <fullName evidence="1">Uncharacterized protein</fullName>
    </submittedName>
</protein>
<accession>A0A6A6IUT9</accession>
<dbReference type="RefSeq" id="XP_033689339.1">
    <property type="nucleotide sequence ID" value="XM_033819758.1"/>
</dbReference>
<evidence type="ECO:0000313" key="1">
    <source>
        <dbReference type="EMBL" id="KAF2254335.1"/>
    </source>
</evidence>
<dbReference type="EMBL" id="ML987190">
    <property type="protein sequence ID" value="KAF2254335.1"/>
    <property type="molecule type" value="Genomic_DNA"/>
</dbReference>
<dbReference type="PANTHER" id="PTHR38116">
    <property type="entry name" value="CHROMOSOME 7, WHOLE GENOME SHOTGUN SEQUENCE"/>
    <property type="match status" value="1"/>
</dbReference>
<keyword evidence="2" id="KW-1185">Reference proteome</keyword>
<proteinExistence type="predicted"/>
<dbReference type="OrthoDB" id="2245989at2759"/>
<name>A0A6A6IUT9_9PLEO</name>
<evidence type="ECO:0000313" key="2">
    <source>
        <dbReference type="Proteomes" id="UP000800094"/>
    </source>
</evidence>